<dbReference type="InterPro" id="IPR037923">
    <property type="entry name" value="HTH-like"/>
</dbReference>
<dbReference type="InterPro" id="IPR009057">
    <property type="entry name" value="Homeodomain-like_sf"/>
</dbReference>
<reference evidence="5 6" key="1">
    <citation type="submission" date="2010-07" db="EMBL/GenBank/DDBJ databases">
        <title>The draft genome of Paenibacillus curdlanolyticus YK9.</title>
        <authorList>
            <consortium name="US DOE Joint Genome Institute (JGI-PGF)"/>
            <person name="Lucas S."/>
            <person name="Copeland A."/>
            <person name="Lapidus A."/>
            <person name="Cheng J.-F."/>
            <person name="Bruce D."/>
            <person name="Goodwin L."/>
            <person name="Pitluck S."/>
            <person name="Land M.L."/>
            <person name="Hauser L."/>
            <person name="Chang Y.-J."/>
            <person name="Jeffries C."/>
            <person name="Anderson I.J."/>
            <person name="Johnson E."/>
            <person name="Loganathan U."/>
            <person name="Mulhopadhyay B."/>
            <person name="Kyrpides N."/>
            <person name="Woyke T.J."/>
        </authorList>
    </citation>
    <scope>NUCLEOTIDE SEQUENCE [LARGE SCALE GENOMIC DNA]</scope>
    <source>
        <strain evidence="5 6">YK9</strain>
    </source>
</reference>
<accession>E0I8A0</accession>
<dbReference type="InterPro" id="IPR018060">
    <property type="entry name" value="HTH_AraC"/>
</dbReference>
<dbReference type="InterPro" id="IPR020449">
    <property type="entry name" value="Tscrpt_reg_AraC-type_HTH"/>
</dbReference>
<evidence type="ECO:0000259" key="4">
    <source>
        <dbReference type="PROSITE" id="PS01124"/>
    </source>
</evidence>
<dbReference type="AlphaFoldDB" id="E0I8A0"/>
<dbReference type="GO" id="GO:0043565">
    <property type="term" value="F:sequence-specific DNA binding"/>
    <property type="evidence" value="ECO:0007669"/>
    <property type="project" value="InterPro"/>
</dbReference>
<proteinExistence type="predicted"/>
<keyword evidence="6" id="KW-1185">Reference proteome</keyword>
<name>E0I8A0_9BACL</name>
<dbReference type="eggNOG" id="COG4977">
    <property type="taxonomic scope" value="Bacteria"/>
</dbReference>
<dbReference type="PANTHER" id="PTHR43280">
    <property type="entry name" value="ARAC-FAMILY TRANSCRIPTIONAL REGULATOR"/>
    <property type="match status" value="1"/>
</dbReference>
<dbReference type="STRING" id="717606.PaecuDRAFT_1851"/>
<evidence type="ECO:0000313" key="5">
    <source>
        <dbReference type="EMBL" id="EFM11405.1"/>
    </source>
</evidence>
<keyword evidence="3" id="KW-0804">Transcription</keyword>
<dbReference type="RefSeq" id="WP_006037861.1">
    <property type="nucleotide sequence ID" value="NZ_AEDD01000004.1"/>
</dbReference>
<dbReference type="Gene3D" id="1.10.10.60">
    <property type="entry name" value="Homeodomain-like"/>
    <property type="match status" value="2"/>
</dbReference>
<protein>
    <submittedName>
        <fullName evidence="5">Transcriptional regulator, AraC family</fullName>
    </submittedName>
</protein>
<dbReference type="Pfam" id="PF12833">
    <property type="entry name" value="HTH_18"/>
    <property type="match status" value="1"/>
</dbReference>
<dbReference type="SUPFAM" id="SSF46689">
    <property type="entry name" value="Homeodomain-like"/>
    <property type="match status" value="1"/>
</dbReference>
<keyword evidence="1" id="KW-0805">Transcription regulation</keyword>
<gene>
    <name evidence="5" type="ORF">PaecuDRAFT_1851</name>
</gene>
<evidence type="ECO:0000256" key="2">
    <source>
        <dbReference type="ARBA" id="ARBA00023125"/>
    </source>
</evidence>
<organism evidence="5 6">
    <name type="scientific">Paenibacillus curdlanolyticus YK9</name>
    <dbReference type="NCBI Taxonomy" id="717606"/>
    <lineage>
        <taxon>Bacteria</taxon>
        <taxon>Bacillati</taxon>
        <taxon>Bacillota</taxon>
        <taxon>Bacilli</taxon>
        <taxon>Bacillales</taxon>
        <taxon>Paenibacillaceae</taxon>
        <taxon>Paenibacillus</taxon>
    </lineage>
</organism>
<dbReference type="EMBL" id="AEDD01000004">
    <property type="protein sequence ID" value="EFM11405.1"/>
    <property type="molecule type" value="Genomic_DNA"/>
</dbReference>
<dbReference type="Proteomes" id="UP000005387">
    <property type="component" value="Unassembled WGS sequence"/>
</dbReference>
<dbReference type="PRINTS" id="PR00032">
    <property type="entry name" value="HTHARAC"/>
</dbReference>
<evidence type="ECO:0000313" key="6">
    <source>
        <dbReference type="Proteomes" id="UP000005387"/>
    </source>
</evidence>
<dbReference type="PROSITE" id="PS01124">
    <property type="entry name" value="HTH_ARAC_FAMILY_2"/>
    <property type="match status" value="1"/>
</dbReference>
<dbReference type="GO" id="GO:0003700">
    <property type="term" value="F:DNA-binding transcription factor activity"/>
    <property type="evidence" value="ECO:0007669"/>
    <property type="project" value="InterPro"/>
</dbReference>
<keyword evidence="2" id="KW-0238">DNA-binding</keyword>
<dbReference type="SMART" id="SM00342">
    <property type="entry name" value="HTH_ARAC"/>
    <property type="match status" value="1"/>
</dbReference>
<sequence length="271" mass="31180">MSFSFEIPLLGVDTPHHVDFVIDHTRGGGAYLLTCFSTPFFIRTINGMEVGQPGDCILHDPAFPQFHGTVKGEQEGFRNDWVYVEGDGMLELARTYGIPFNTLIRTGEKQLLASPIRTIESELALRKPFWKERIALVLQEAMFIIGRHQQLALELEQYKPSEREYRKRFIEARSIIHQRYAEPWDVQQMGNLVNLSAVRFSVLFQTFFQISPKEDLIMKRIEEAKLLLHTTNDSVEQISAACGFNSLYYFSRIFKIKVGCSPAHYRKRLGG</sequence>
<dbReference type="OrthoDB" id="506156at2"/>
<feature type="domain" description="HTH araC/xylS-type" evidence="4">
    <location>
        <begin position="170"/>
        <end position="268"/>
    </location>
</feature>
<dbReference type="SUPFAM" id="SSF51215">
    <property type="entry name" value="Regulatory protein AraC"/>
    <property type="match status" value="1"/>
</dbReference>
<evidence type="ECO:0000256" key="1">
    <source>
        <dbReference type="ARBA" id="ARBA00023015"/>
    </source>
</evidence>
<dbReference type="PANTHER" id="PTHR43280:SF2">
    <property type="entry name" value="HTH-TYPE TRANSCRIPTIONAL REGULATOR EXSA"/>
    <property type="match status" value="1"/>
</dbReference>
<evidence type="ECO:0000256" key="3">
    <source>
        <dbReference type="ARBA" id="ARBA00023163"/>
    </source>
</evidence>